<proteinExistence type="predicted"/>
<dbReference type="EMBL" id="JAQQWK010000001">
    <property type="protein sequence ID" value="KAK8055521.1"/>
    <property type="molecule type" value="Genomic_DNA"/>
</dbReference>
<dbReference type="Proteomes" id="UP001444661">
    <property type="component" value="Unassembled WGS sequence"/>
</dbReference>
<evidence type="ECO:0000313" key="2">
    <source>
        <dbReference type="EMBL" id="KAK8055521.1"/>
    </source>
</evidence>
<evidence type="ECO:0000313" key="3">
    <source>
        <dbReference type="Proteomes" id="UP001444661"/>
    </source>
</evidence>
<protein>
    <recommendedName>
        <fullName evidence="4">N-acetyltransferase domain-containing protein</fullName>
    </recommendedName>
</protein>
<name>A0ABR1UBH0_9PEZI</name>
<dbReference type="SUPFAM" id="SSF55729">
    <property type="entry name" value="Acyl-CoA N-acyltransferases (Nat)"/>
    <property type="match status" value="1"/>
</dbReference>
<sequence>MSIPHGGGGVVEIYTHQPPEALLQLLSAHLPHSLSLLRRLQFTKFPGGITEHARILYASNAPLPSPPNGTGVAATAERDDQHHHRHHPFTAAFLDISRGPETQMWMYSTLERCGSNGDENKRGVEEEERKAALGHAVSLLHAARRIRDHSPSSPLGPCVLAGTLSEVLRTALRDEAGIASSHVSLYDKWLLDVRELPLVNGQEPLLEPGMRWGTENSQVTAQHRDHAGGWHPHFLVFPRYVNNLSLNVGPDASLSSLHCEEPYRGRGFAKAVAAKLIKDRLKDYGGDDSTLCCAEVAADNPSSQGVCKSLGGKIGWTVC</sequence>
<organism evidence="2 3">
    <name type="scientific">Apiospora rasikravindrae</name>
    <dbReference type="NCBI Taxonomy" id="990691"/>
    <lineage>
        <taxon>Eukaryota</taxon>
        <taxon>Fungi</taxon>
        <taxon>Dikarya</taxon>
        <taxon>Ascomycota</taxon>
        <taxon>Pezizomycotina</taxon>
        <taxon>Sordariomycetes</taxon>
        <taxon>Xylariomycetidae</taxon>
        <taxon>Amphisphaeriales</taxon>
        <taxon>Apiosporaceae</taxon>
        <taxon>Apiospora</taxon>
    </lineage>
</organism>
<dbReference type="Gene3D" id="3.40.630.30">
    <property type="match status" value="1"/>
</dbReference>
<comment type="caution">
    <text evidence="2">The sequence shown here is derived from an EMBL/GenBank/DDBJ whole genome shotgun (WGS) entry which is preliminary data.</text>
</comment>
<feature type="region of interest" description="Disordered" evidence="1">
    <location>
        <begin position="62"/>
        <end position="84"/>
    </location>
</feature>
<dbReference type="InterPro" id="IPR016181">
    <property type="entry name" value="Acyl_CoA_acyltransferase"/>
</dbReference>
<accession>A0ABR1UBH0</accession>
<gene>
    <name evidence="2" type="ORF">PG993_000748</name>
</gene>
<evidence type="ECO:0000256" key="1">
    <source>
        <dbReference type="SAM" id="MobiDB-lite"/>
    </source>
</evidence>
<feature type="non-terminal residue" evidence="2">
    <location>
        <position position="319"/>
    </location>
</feature>
<evidence type="ECO:0008006" key="4">
    <source>
        <dbReference type="Google" id="ProtNLM"/>
    </source>
</evidence>
<keyword evidence="3" id="KW-1185">Reference proteome</keyword>
<reference evidence="2 3" key="1">
    <citation type="submission" date="2023-01" db="EMBL/GenBank/DDBJ databases">
        <title>Analysis of 21 Apiospora genomes using comparative genomics revels a genus with tremendous synthesis potential of carbohydrate active enzymes and secondary metabolites.</title>
        <authorList>
            <person name="Sorensen T."/>
        </authorList>
    </citation>
    <scope>NUCLEOTIDE SEQUENCE [LARGE SCALE GENOMIC DNA]</scope>
    <source>
        <strain evidence="2 3">CBS 33761</strain>
    </source>
</reference>